<sequence>MKFFTTLVLAFLITCSSFSQSQTEAIEKEAQTYYDYMTNMNLDGVLDYMHPKMFDMAPKAQMKAAMEQMFNSPQMKIEFISNTVNNISDTKKIDNVTYAVVYYNSKMRMIFLTEKDKPKEAQNDYLELMKSTMAAQFGSENVTIDADTTSLVINNNASMFAINDPQYDGWKFLSNEKNMAAFVNSIVPEAVRTALLEKE</sequence>
<dbReference type="AlphaFoldDB" id="A0A362WZE2"/>
<evidence type="ECO:0000256" key="1">
    <source>
        <dbReference type="SAM" id="SignalP"/>
    </source>
</evidence>
<dbReference type="EMBL" id="PVEO01000014">
    <property type="protein sequence ID" value="PQV45262.1"/>
    <property type="molecule type" value="Genomic_DNA"/>
</dbReference>
<protein>
    <recommendedName>
        <fullName evidence="4">DUF4878 domain-containing protein</fullName>
    </recommendedName>
</protein>
<evidence type="ECO:0000313" key="3">
    <source>
        <dbReference type="Proteomes" id="UP000251545"/>
    </source>
</evidence>
<organism evidence="2 3">
    <name type="scientific">Jejuia pallidilutea</name>
    <dbReference type="NCBI Taxonomy" id="504487"/>
    <lineage>
        <taxon>Bacteria</taxon>
        <taxon>Pseudomonadati</taxon>
        <taxon>Bacteroidota</taxon>
        <taxon>Flavobacteriia</taxon>
        <taxon>Flavobacteriales</taxon>
        <taxon>Flavobacteriaceae</taxon>
        <taxon>Jejuia</taxon>
    </lineage>
</organism>
<evidence type="ECO:0000313" key="2">
    <source>
        <dbReference type="EMBL" id="PQV45262.1"/>
    </source>
</evidence>
<gene>
    <name evidence="2" type="ORF">CLV33_11429</name>
</gene>
<feature type="signal peptide" evidence="1">
    <location>
        <begin position="1"/>
        <end position="21"/>
    </location>
</feature>
<evidence type="ECO:0008006" key="4">
    <source>
        <dbReference type="Google" id="ProtNLM"/>
    </source>
</evidence>
<accession>A0A362WZE2</accession>
<comment type="caution">
    <text evidence="2">The sequence shown here is derived from an EMBL/GenBank/DDBJ whole genome shotgun (WGS) entry which is preliminary data.</text>
</comment>
<feature type="chain" id="PRO_5016990913" description="DUF4878 domain-containing protein" evidence="1">
    <location>
        <begin position="22"/>
        <end position="199"/>
    </location>
</feature>
<reference evidence="2 3" key="1">
    <citation type="submission" date="2018-02" db="EMBL/GenBank/DDBJ databases">
        <title>Genomic Encyclopedia of Archaeal and Bacterial Type Strains, Phase II (KMG-II): from individual species to whole genera.</title>
        <authorList>
            <person name="Goeker M."/>
        </authorList>
    </citation>
    <scope>NUCLEOTIDE SEQUENCE [LARGE SCALE GENOMIC DNA]</scope>
    <source>
        <strain evidence="2 3">DSM 21165</strain>
    </source>
</reference>
<dbReference type="Proteomes" id="UP000251545">
    <property type="component" value="Unassembled WGS sequence"/>
</dbReference>
<proteinExistence type="predicted"/>
<dbReference type="RefSeq" id="WP_105474766.1">
    <property type="nucleotide sequence ID" value="NZ_PVEO01000014.1"/>
</dbReference>
<keyword evidence="1" id="KW-0732">Signal</keyword>
<name>A0A362WZE2_9FLAO</name>